<dbReference type="PANTHER" id="PTHR24305">
    <property type="entry name" value="CYTOCHROME P450"/>
    <property type="match status" value="1"/>
</dbReference>
<dbReference type="GO" id="GO:0004497">
    <property type="term" value="F:monooxygenase activity"/>
    <property type="evidence" value="ECO:0007669"/>
    <property type="project" value="UniProtKB-KW"/>
</dbReference>
<evidence type="ECO:0000256" key="9">
    <source>
        <dbReference type="SAM" id="Phobius"/>
    </source>
</evidence>
<protein>
    <submittedName>
        <fullName evidence="10">Cytochrome P450</fullName>
    </submittedName>
</protein>
<sequence>MLHLVGIPELSLTDSLLSVAASALFTYVIFNRFEPMAMPILIFFLVVIPSALSLLLWSHFSLLLAVGTAFSLYHSIILISVTLYRLSPFHPLARYPGPAKAKVASYFYYKLGAAGKRHEEVKRWFEEYNADVVRIGPNEIAIRDPSTVPAIMGTQGLARGPGHDGRGFFADNRNLLNWRDPIMHAKRRKPWARGLNPVSLKQFEPVLEARVTQLVDLLLSKNDGRANISECISHFAYDFMGDMAFGGGSELMKNGDPQRTIESMQASMKVGILLESFPWFSYHALKIPSVYARIMAFRKAAEVRARQRIMKGTQVKDLFHFLNHEDLGGDDAPSINTVASEGFLVVLAGADTTSATIATTLWCLMRHPAVYKKLQEEVDRFYPQGENALDCKHHGELTYLDAVLNETLRLYPVEASGSQRATTGQGLLIGPHYIPPYTSVRIHTYAMQRDPRNFSPHPESFWPERWLIASSPSIEGQSEKSEGTFIHNTNAFMPFSFGPANCVGKALAIKEMKMVMCHLLQQMDVRFAEGYDPEQFERGMRDWLTLEVGSLPVVITPRSAKV</sequence>
<evidence type="ECO:0000256" key="3">
    <source>
        <dbReference type="ARBA" id="ARBA00010617"/>
    </source>
</evidence>
<keyword evidence="11" id="KW-1185">Reference proteome</keyword>
<dbReference type="AlphaFoldDB" id="A0A8K0XLR3"/>
<keyword evidence="9" id="KW-1133">Transmembrane helix</keyword>
<keyword evidence="6 8" id="KW-0408">Iron</keyword>
<comment type="caution">
    <text evidence="10">The sequence shown here is derived from an EMBL/GenBank/DDBJ whole genome shotgun (WGS) entry which is preliminary data.</text>
</comment>
<evidence type="ECO:0000256" key="4">
    <source>
        <dbReference type="ARBA" id="ARBA00022723"/>
    </source>
</evidence>
<dbReference type="GO" id="GO:0020037">
    <property type="term" value="F:heme binding"/>
    <property type="evidence" value="ECO:0007669"/>
    <property type="project" value="InterPro"/>
</dbReference>
<organism evidence="10 11">
    <name type="scientific">Cristinia sonorae</name>
    <dbReference type="NCBI Taxonomy" id="1940300"/>
    <lineage>
        <taxon>Eukaryota</taxon>
        <taxon>Fungi</taxon>
        <taxon>Dikarya</taxon>
        <taxon>Basidiomycota</taxon>
        <taxon>Agaricomycotina</taxon>
        <taxon>Agaricomycetes</taxon>
        <taxon>Agaricomycetidae</taxon>
        <taxon>Agaricales</taxon>
        <taxon>Pleurotineae</taxon>
        <taxon>Stephanosporaceae</taxon>
        <taxon>Cristinia</taxon>
    </lineage>
</organism>
<dbReference type="Pfam" id="PF00067">
    <property type="entry name" value="p450"/>
    <property type="match status" value="1"/>
</dbReference>
<dbReference type="PANTHER" id="PTHR24305:SF187">
    <property type="entry name" value="P450, PUTATIVE (EUROFUNG)-RELATED"/>
    <property type="match status" value="1"/>
</dbReference>
<evidence type="ECO:0000256" key="5">
    <source>
        <dbReference type="ARBA" id="ARBA00023002"/>
    </source>
</evidence>
<keyword evidence="9" id="KW-0472">Membrane</keyword>
<dbReference type="InterPro" id="IPR002401">
    <property type="entry name" value="Cyt_P450_E_grp-I"/>
</dbReference>
<comment type="cofactor">
    <cofactor evidence="1 8">
        <name>heme</name>
        <dbReference type="ChEBI" id="CHEBI:30413"/>
    </cofactor>
</comment>
<reference evidence="10" key="1">
    <citation type="journal article" date="2021" name="New Phytol.">
        <title>Evolutionary innovations through gain and loss of genes in the ectomycorrhizal Boletales.</title>
        <authorList>
            <person name="Wu G."/>
            <person name="Miyauchi S."/>
            <person name="Morin E."/>
            <person name="Kuo A."/>
            <person name="Drula E."/>
            <person name="Varga T."/>
            <person name="Kohler A."/>
            <person name="Feng B."/>
            <person name="Cao Y."/>
            <person name="Lipzen A."/>
            <person name="Daum C."/>
            <person name="Hundley H."/>
            <person name="Pangilinan J."/>
            <person name="Johnson J."/>
            <person name="Barry K."/>
            <person name="LaButti K."/>
            <person name="Ng V."/>
            <person name="Ahrendt S."/>
            <person name="Min B."/>
            <person name="Choi I.G."/>
            <person name="Park H."/>
            <person name="Plett J.M."/>
            <person name="Magnuson J."/>
            <person name="Spatafora J.W."/>
            <person name="Nagy L.G."/>
            <person name="Henrissat B."/>
            <person name="Grigoriev I.V."/>
            <person name="Yang Z.L."/>
            <person name="Xu J."/>
            <person name="Martin F.M."/>
        </authorList>
    </citation>
    <scope>NUCLEOTIDE SEQUENCE</scope>
    <source>
        <strain evidence="10">KKN 215</strain>
    </source>
</reference>
<dbReference type="EMBL" id="JAEVFJ010000037">
    <property type="protein sequence ID" value="KAH8091068.1"/>
    <property type="molecule type" value="Genomic_DNA"/>
</dbReference>
<feature type="binding site" description="axial binding residue" evidence="8">
    <location>
        <position position="502"/>
    </location>
    <ligand>
        <name>heme</name>
        <dbReference type="ChEBI" id="CHEBI:30413"/>
    </ligand>
    <ligandPart>
        <name>Fe</name>
        <dbReference type="ChEBI" id="CHEBI:18248"/>
    </ligandPart>
</feature>
<dbReference type="PRINTS" id="PR00385">
    <property type="entry name" value="P450"/>
</dbReference>
<keyword evidence="8" id="KW-0349">Heme</keyword>
<dbReference type="InterPro" id="IPR001128">
    <property type="entry name" value="Cyt_P450"/>
</dbReference>
<dbReference type="GO" id="GO:0016705">
    <property type="term" value="F:oxidoreductase activity, acting on paired donors, with incorporation or reduction of molecular oxygen"/>
    <property type="evidence" value="ECO:0007669"/>
    <property type="project" value="InterPro"/>
</dbReference>
<name>A0A8K0XLR3_9AGAR</name>
<dbReference type="InterPro" id="IPR050121">
    <property type="entry name" value="Cytochrome_P450_monoxygenase"/>
</dbReference>
<dbReference type="PRINTS" id="PR00463">
    <property type="entry name" value="EP450I"/>
</dbReference>
<keyword evidence="5" id="KW-0560">Oxidoreductase</keyword>
<evidence type="ECO:0000256" key="7">
    <source>
        <dbReference type="ARBA" id="ARBA00023033"/>
    </source>
</evidence>
<dbReference type="InterPro" id="IPR036396">
    <property type="entry name" value="Cyt_P450_sf"/>
</dbReference>
<keyword evidence="4 8" id="KW-0479">Metal-binding</keyword>
<dbReference type="OrthoDB" id="6692864at2759"/>
<feature type="transmembrane region" description="Helical" evidence="9">
    <location>
        <begin position="63"/>
        <end position="84"/>
    </location>
</feature>
<dbReference type="GO" id="GO:0005506">
    <property type="term" value="F:iron ion binding"/>
    <property type="evidence" value="ECO:0007669"/>
    <property type="project" value="InterPro"/>
</dbReference>
<dbReference type="SUPFAM" id="SSF48264">
    <property type="entry name" value="Cytochrome P450"/>
    <property type="match status" value="1"/>
</dbReference>
<accession>A0A8K0XLR3</accession>
<feature type="transmembrane region" description="Helical" evidence="9">
    <location>
        <begin position="37"/>
        <end position="57"/>
    </location>
</feature>
<evidence type="ECO:0000256" key="8">
    <source>
        <dbReference type="PIRSR" id="PIRSR602401-1"/>
    </source>
</evidence>
<evidence type="ECO:0000256" key="1">
    <source>
        <dbReference type="ARBA" id="ARBA00001971"/>
    </source>
</evidence>
<evidence type="ECO:0000313" key="10">
    <source>
        <dbReference type="EMBL" id="KAH8091068.1"/>
    </source>
</evidence>
<comment type="pathway">
    <text evidence="2">Secondary metabolite biosynthesis.</text>
</comment>
<evidence type="ECO:0000256" key="6">
    <source>
        <dbReference type="ARBA" id="ARBA00023004"/>
    </source>
</evidence>
<dbReference type="Gene3D" id="1.10.630.10">
    <property type="entry name" value="Cytochrome P450"/>
    <property type="match status" value="1"/>
</dbReference>
<dbReference type="Proteomes" id="UP000813824">
    <property type="component" value="Unassembled WGS sequence"/>
</dbReference>
<evidence type="ECO:0000256" key="2">
    <source>
        <dbReference type="ARBA" id="ARBA00005179"/>
    </source>
</evidence>
<proteinExistence type="inferred from homology"/>
<keyword evidence="9" id="KW-0812">Transmembrane</keyword>
<comment type="similarity">
    <text evidence="3">Belongs to the cytochrome P450 family.</text>
</comment>
<gene>
    <name evidence="10" type="ORF">BXZ70DRAFT_493540</name>
</gene>
<keyword evidence="7" id="KW-0503">Monooxygenase</keyword>
<evidence type="ECO:0000313" key="11">
    <source>
        <dbReference type="Proteomes" id="UP000813824"/>
    </source>
</evidence>